<accession>A0A9D9DIT4</accession>
<name>A0A9D9DIT4_9BACT</name>
<dbReference type="InterPro" id="IPR016032">
    <property type="entry name" value="Sig_transdc_resp-reg_C-effctor"/>
</dbReference>
<sequence length="319" mass="36183">MADIISESPSILQIMSRFGMKLGFGDSTVEQVCGSQGVDGPTFISVVNFVSEGGSAPVSDEECGSLSVPTLLFFLKQAHIYFLDFSLPNIKQRLSAAIGCYDHEISRLIMKFFEDYTRHVKQHMMYEECEVFPFVEALINGVREQRFRIASFSKKHSQVSDTLHELKDLIIKYFPARESSNLINLALYDIMQCEKELESHCKIEDYIFVPAVMKLENPDCKIPPVLEKDGDGKDFAEAEEKDENDQDQTLSIREKDILAEVARGYTNKEIADRLYISIHTVITHRRNIARKLKIHSVAGLTIYAVANNLITIKEIGEFV</sequence>
<evidence type="ECO:0000259" key="4">
    <source>
        <dbReference type="PROSITE" id="PS50043"/>
    </source>
</evidence>
<dbReference type="PRINTS" id="PR00038">
    <property type="entry name" value="HTHLUXR"/>
</dbReference>
<proteinExistence type="predicted"/>
<dbReference type="InterPro" id="IPR000792">
    <property type="entry name" value="Tscrpt_reg_LuxR_C"/>
</dbReference>
<feature type="domain" description="HTH luxR-type" evidence="4">
    <location>
        <begin position="243"/>
        <end position="308"/>
    </location>
</feature>
<dbReference type="PROSITE" id="PS00622">
    <property type="entry name" value="HTH_LUXR_1"/>
    <property type="match status" value="1"/>
</dbReference>
<dbReference type="Pfam" id="PF01814">
    <property type="entry name" value="Hemerythrin"/>
    <property type="match status" value="1"/>
</dbReference>
<evidence type="ECO:0000313" key="5">
    <source>
        <dbReference type="EMBL" id="MBO8428522.1"/>
    </source>
</evidence>
<dbReference type="SUPFAM" id="SSF46894">
    <property type="entry name" value="C-terminal effector domain of the bipartite response regulators"/>
    <property type="match status" value="1"/>
</dbReference>
<dbReference type="PANTHER" id="PTHR44688">
    <property type="entry name" value="DNA-BINDING TRANSCRIPTIONAL ACTIVATOR DEVR_DOSR"/>
    <property type="match status" value="1"/>
</dbReference>
<keyword evidence="1" id="KW-0805">Transcription regulation</keyword>
<evidence type="ECO:0000256" key="1">
    <source>
        <dbReference type="ARBA" id="ARBA00023015"/>
    </source>
</evidence>
<dbReference type="PROSITE" id="PS50043">
    <property type="entry name" value="HTH_LUXR_2"/>
    <property type="match status" value="1"/>
</dbReference>
<dbReference type="GO" id="GO:0003677">
    <property type="term" value="F:DNA binding"/>
    <property type="evidence" value="ECO:0007669"/>
    <property type="project" value="UniProtKB-KW"/>
</dbReference>
<dbReference type="InterPro" id="IPR036388">
    <property type="entry name" value="WH-like_DNA-bd_sf"/>
</dbReference>
<dbReference type="Proteomes" id="UP000823635">
    <property type="component" value="Unassembled WGS sequence"/>
</dbReference>
<keyword evidence="3" id="KW-0804">Transcription</keyword>
<keyword evidence="2" id="KW-0238">DNA-binding</keyword>
<gene>
    <name evidence="5" type="ORF">IAC68_01120</name>
</gene>
<evidence type="ECO:0000256" key="3">
    <source>
        <dbReference type="ARBA" id="ARBA00023163"/>
    </source>
</evidence>
<dbReference type="SMART" id="SM00421">
    <property type="entry name" value="HTH_LUXR"/>
    <property type="match status" value="1"/>
</dbReference>
<dbReference type="AlphaFoldDB" id="A0A9D9DIT4"/>
<evidence type="ECO:0000313" key="6">
    <source>
        <dbReference type="Proteomes" id="UP000823635"/>
    </source>
</evidence>
<dbReference type="CDD" id="cd06170">
    <property type="entry name" value="LuxR_C_like"/>
    <property type="match status" value="1"/>
</dbReference>
<reference evidence="5" key="1">
    <citation type="submission" date="2020-10" db="EMBL/GenBank/DDBJ databases">
        <authorList>
            <person name="Gilroy R."/>
        </authorList>
    </citation>
    <scope>NUCLEOTIDE SEQUENCE</scope>
    <source>
        <strain evidence="5">15467</strain>
    </source>
</reference>
<evidence type="ECO:0000256" key="2">
    <source>
        <dbReference type="ARBA" id="ARBA00023125"/>
    </source>
</evidence>
<reference evidence="5" key="2">
    <citation type="journal article" date="2021" name="PeerJ">
        <title>Extensive microbial diversity within the chicken gut microbiome revealed by metagenomics and culture.</title>
        <authorList>
            <person name="Gilroy R."/>
            <person name="Ravi A."/>
            <person name="Getino M."/>
            <person name="Pursley I."/>
            <person name="Horton D.L."/>
            <person name="Alikhan N.F."/>
            <person name="Baker D."/>
            <person name="Gharbi K."/>
            <person name="Hall N."/>
            <person name="Watson M."/>
            <person name="Adriaenssens E.M."/>
            <person name="Foster-Nyarko E."/>
            <person name="Jarju S."/>
            <person name="Secka A."/>
            <person name="Antonio M."/>
            <person name="Oren A."/>
            <person name="Chaudhuri R.R."/>
            <person name="La Ragione R."/>
            <person name="Hildebrand F."/>
            <person name="Pallen M.J."/>
        </authorList>
    </citation>
    <scope>NUCLEOTIDE SEQUENCE</scope>
    <source>
        <strain evidence="5">15467</strain>
    </source>
</reference>
<protein>
    <submittedName>
        <fullName evidence="5">Helix-turn-helix transcriptional regulator</fullName>
    </submittedName>
</protein>
<comment type="caution">
    <text evidence="5">The sequence shown here is derived from an EMBL/GenBank/DDBJ whole genome shotgun (WGS) entry which is preliminary data.</text>
</comment>
<dbReference type="GO" id="GO:0006355">
    <property type="term" value="P:regulation of DNA-templated transcription"/>
    <property type="evidence" value="ECO:0007669"/>
    <property type="project" value="InterPro"/>
</dbReference>
<dbReference type="InterPro" id="IPR012312">
    <property type="entry name" value="Hemerythrin-like"/>
</dbReference>
<dbReference type="EMBL" id="JADINB010000026">
    <property type="protein sequence ID" value="MBO8428522.1"/>
    <property type="molecule type" value="Genomic_DNA"/>
</dbReference>
<organism evidence="5 6">
    <name type="scientific">Candidatus Egerieousia excrementavium</name>
    <dbReference type="NCBI Taxonomy" id="2840778"/>
    <lineage>
        <taxon>Bacteria</taxon>
        <taxon>Pseudomonadati</taxon>
        <taxon>Bacteroidota</taxon>
        <taxon>Bacteroidia</taxon>
        <taxon>Bacteroidales</taxon>
        <taxon>Candidatus Egerieousia</taxon>
    </lineage>
</organism>
<dbReference type="Pfam" id="PF00196">
    <property type="entry name" value="GerE"/>
    <property type="match status" value="1"/>
</dbReference>
<dbReference type="PANTHER" id="PTHR44688:SF16">
    <property type="entry name" value="DNA-BINDING TRANSCRIPTIONAL ACTIVATOR DEVR_DOSR"/>
    <property type="match status" value="1"/>
</dbReference>
<dbReference type="Gene3D" id="1.10.10.10">
    <property type="entry name" value="Winged helix-like DNA-binding domain superfamily/Winged helix DNA-binding domain"/>
    <property type="match status" value="1"/>
</dbReference>